<dbReference type="InterPro" id="IPR022228">
    <property type="entry name" value="DUF3755"/>
</dbReference>
<dbReference type="PANTHER" id="PTHR14000:SF1">
    <property type="entry name" value="HISTONE H2A DEUBIQUITINASE (DUF3755)"/>
    <property type="match status" value="1"/>
</dbReference>
<dbReference type="Proteomes" id="UP000232323">
    <property type="component" value="Unassembled WGS sequence"/>
</dbReference>
<reference evidence="2 3" key="1">
    <citation type="submission" date="2017-08" db="EMBL/GenBank/DDBJ databases">
        <title>Acidophilic green algal genome provides insights into adaptation to an acidic environment.</title>
        <authorList>
            <person name="Hirooka S."/>
            <person name="Hirose Y."/>
            <person name="Kanesaki Y."/>
            <person name="Higuchi S."/>
            <person name="Fujiwara T."/>
            <person name="Onuma R."/>
            <person name="Era A."/>
            <person name="Ohbayashi R."/>
            <person name="Uzuka A."/>
            <person name="Nozaki H."/>
            <person name="Yoshikawa H."/>
            <person name="Miyagishima S.Y."/>
        </authorList>
    </citation>
    <scope>NUCLEOTIDE SEQUENCE [LARGE SCALE GENOMIC DNA]</scope>
    <source>
        <strain evidence="2 3">NIES-2499</strain>
    </source>
</reference>
<proteinExistence type="predicted"/>
<protein>
    <submittedName>
        <fullName evidence="2">Uncharacterized protein</fullName>
    </submittedName>
</protein>
<dbReference type="AlphaFoldDB" id="A0A250XLC0"/>
<dbReference type="STRING" id="1157962.A0A250XLC0"/>
<dbReference type="EMBL" id="BEGY01000110">
    <property type="protein sequence ID" value="GAX83901.1"/>
    <property type="molecule type" value="Genomic_DNA"/>
</dbReference>
<name>A0A250XLC0_9CHLO</name>
<sequence length="219" mass="22571">MNRSITPPLTSSSVNGHSPSANADAQLAIIQALLDQNSVLLNMFKANMQQCKVMENTELLIRLRDNIQTCVSHISLMGGHMSQMPPLPVQLNVDLANKFLPPRSMPAFSPMGMPPIPFPPGVGVGLGVGNAMMQPTTIPLGIPPSASGLLGSQQHSNGAVPSMLVPPPTVSQGVPQGPHSSNAAQGISMVAASTGQIATHAAPTMISAALPLQGATAQK</sequence>
<feature type="compositionally biased region" description="Polar residues" evidence="1">
    <location>
        <begin position="170"/>
        <end position="183"/>
    </location>
</feature>
<feature type="compositionally biased region" description="Polar residues" evidence="1">
    <location>
        <begin position="150"/>
        <end position="159"/>
    </location>
</feature>
<comment type="caution">
    <text evidence="2">The sequence shown here is derived from an EMBL/GenBank/DDBJ whole genome shotgun (WGS) entry which is preliminary data.</text>
</comment>
<organism evidence="2 3">
    <name type="scientific">Chlamydomonas eustigma</name>
    <dbReference type="NCBI Taxonomy" id="1157962"/>
    <lineage>
        <taxon>Eukaryota</taxon>
        <taxon>Viridiplantae</taxon>
        <taxon>Chlorophyta</taxon>
        <taxon>core chlorophytes</taxon>
        <taxon>Chlorophyceae</taxon>
        <taxon>CS clade</taxon>
        <taxon>Chlamydomonadales</taxon>
        <taxon>Chlamydomonadaceae</taxon>
        <taxon>Chlamydomonas</taxon>
    </lineage>
</organism>
<keyword evidence="3" id="KW-1185">Reference proteome</keyword>
<feature type="region of interest" description="Disordered" evidence="1">
    <location>
        <begin position="146"/>
        <end position="183"/>
    </location>
</feature>
<dbReference type="PANTHER" id="PTHR14000">
    <property type="entry name" value="FINGER CCCH DOMAIN PROTEIN, PUTATIVE (DUF3755)-RELATED"/>
    <property type="match status" value="1"/>
</dbReference>
<dbReference type="OrthoDB" id="19768at2759"/>
<dbReference type="Pfam" id="PF12579">
    <property type="entry name" value="DUF3755"/>
    <property type="match status" value="1"/>
</dbReference>
<accession>A0A250XLC0</accession>
<evidence type="ECO:0000256" key="1">
    <source>
        <dbReference type="SAM" id="MobiDB-lite"/>
    </source>
</evidence>
<evidence type="ECO:0000313" key="2">
    <source>
        <dbReference type="EMBL" id="GAX83901.1"/>
    </source>
</evidence>
<gene>
    <name evidence="2" type="ORF">CEUSTIGMA_g11325.t1</name>
</gene>
<evidence type="ECO:0000313" key="3">
    <source>
        <dbReference type="Proteomes" id="UP000232323"/>
    </source>
</evidence>